<feature type="transmembrane region" description="Helical" evidence="9">
    <location>
        <begin position="143"/>
        <end position="164"/>
    </location>
</feature>
<feature type="transmembrane region" description="Helical" evidence="9">
    <location>
        <begin position="78"/>
        <end position="105"/>
    </location>
</feature>
<comment type="similarity">
    <text evidence="3">Belongs to the CPA3 antiporters (TC 2.A.63) subunit D family.</text>
</comment>
<dbReference type="EMBL" id="SLWW01000001">
    <property type="protein sequence ID" value="TCO74276.1"/>
    <property type="molecule type" value="Genomic_DNA"/>
</dbReference>
<name>A0A4R2KT76_9RHOB</name>
<keyword evidence="7 9" id="KW-0472">Membrane</keyword>
<organism evidence="11 12">
    <name type="scientific">Rhodovulum euryhalinum</name>
    <dbReference type="NCBI Taxonomy" id="35805"/>
    <lineage>
        <taxon>Bacteria</taxon>
        <taxon>Pseudomonadati</taxon>
        <taxon>Pseudomonadota</taxon>
        <taxon>Alphaproteobacteria</taxon>
        <taxon>Rhodobacterales</taxon>
        <taxon>Paracoccaceae</taxon>
        <taxon>Rhodovulum</taxon>
    </lineage>
</organism>
<dbReference type="GO" id="GO:0008137">
    <property type="term" value="F:NADH dehydrogenase (ubiquinone) activity"/>
    <property type="evidence" value="ECO:0007669"/>
    <property type="project" value="InterPro"/>
</dbReference>
<keyword evidence="6 9" id="KW-1133">Transmembrane helix</keyword>
<dbReference type="OrthoDB" id="9768329at2"/>
<feature type="transmembrane region" description="Helical" evidence="9">
    <location>
        <begin position="416"/>
        <end position="441"/>
    </location>
</feature>
<feature type="transmembrane region" description="Helical" evidence="9">
    <location>
        <begin position="242"/>
        <end position="263"/>
    </location>
</feature>
<feature type="transmembrane region" description="Helical" evidence="9">
    <location>
        <begin position="32"/>
        <end position="53"/>
    </location>
</feature>
<feature type="transmembrane region" description="Helical" evidence="9">
    <location>
        <begin position="275"/>
        <end position="296"/>
    </location>
</feature>
<feature type="transmembrane region" description="Helical" evidence="9">
    <location>
        <begin position="212"/>
        <end position="235"/>
    </location>
</feature>
<comment type="function">
    <text evidence="1">NDH-1 shuttles electrons from NADH, via FMN and iron-sulfur (Fe-S) centers, to quinones in the respiratory chain. The immediate electron acceptor for the enzyme in this species is believed to be ubiquinone. Couples the redox reaction to proton translocation (for every two electrons transferred, four hydrogen ions are translocated across the cytoplasmic membrane), and thus conserves the redox energy in a proton gradient.</text>
</comment>
<feature type="transmembrane region" description="Helical" evidence="9">
    <location>
        <begin position="462"/>
        <end position="482"/>
    </location>
</feature>
<feature type="transmembrane region" description="Helical" evidence="9">
    <location>
        <begin position="377"/>
        <end position="396"/>
    </location>
</feature>
<feature type="transmembrane region" description="Helical" evidence="9">
    <location>
        <begin position="335"/>
        <end position="356"/>
    </location>
</feature>
<reference evidence="11 12" key="1">
    <citation type="submission" date="2019-03" db="EMBL/GenBank/DDBJ databases">
        <title>Genomic Encyclopedia of Type Strains, Phase IV (KMG-IV): sequencing the most valuable type-strain genomes for metagenomic binning, comparative biology and taxonomic classification.</title>
        <authorList>
            <person name="Goeker M."/>
        </authorList>
    </citation>
    <scope>NUCLEOTIDE SEQUENCE [LARGE SCALE GENOMIC DNA]</scope>
    <source>
        <strain evidence="11 12">DSM 4868</strain>
    </source>
</reference>
<dbReference type="GO" id="GO:0042773">
    <property type="term" value="P:ATP synthesis coupled electron transport"/>
    <property type="evidence" value="ECO:0007669"/>
    <property type="project" value="InterPro"/>
</dbReference>
<gene>
    <name evidence="11" type="ORF">EV655_101438</name>
</gene>
<evidence type="ECO:0000313" key="11">
    <source>
        <dbReference type="EMBL" id="TCO74276.1"/>
    </source>
</evidence>
<dbReference type="InterPro" id="IPR050586">
    <property type="entry name" value="CPA3_Na-H_Antiporter_D"/>
</dbReference>
<keyword evidence="4" id="KW-1003">Cell membrane</keyword>
<evidence type="ECO:0000256" key="1">
    <source>
        <dbReference type="ARBA" id="ARBA00002378"/>
    </source>
</evidence>
<comment type="subcellular location">
    <subcellularLocation>
        <location evidence="2">Cell membrane</location>
        <topology evidence="2">Multi-pass membrane protein</topology>
    </subcellularLocation>
    <subcellularLocation>
        <location evidence="8">Membrane</location>
        <topology evidence="8">Multi-pass membrane protein</topology>
    </subcellularLocation>
</comment>
<evidence type="ECO:0000256" key="8">
    <source>
        <dbReference type="RuleBase" id="RU000320"/>
    </source>
</evidence>
<comment type="caution">
    <text evidence="11">The sequence shown here is derived from an EMBL/GenBank/DDBJ whole genome shotgun (WGS) entry which is preliminary data.</text>
</comment>
<accession>A0A4R2KT76</accession>
<dbReference type="AlphaFoldDB" id="A0A4R2KT76"/>
<dbReference type="PANTHER" id="PTHR42703:SF1">
    <property type="entry name" value="NA(+)_H(+) ANTIPORTER SUBUNIT D1"/>
    <property type="match status" value="1"/>
</dbReference>
<evidence type="ECO:0000256" key="3">
    <source>
        <dbReference type="ARBA" id="ARBA00005346"/>
    </source>
</evidence>
<evidence type="ECO:0000256" key="7">
    <source>
        <dbReference type="ARBA" id="ARBA00023136"/>
    </source>
</evidence>
<feature type="transmembrane region" description="Helical" evidence="9">
    <location>
        <begin position="6"/>
        <end position="25"/>
    </location>
</feature>
<feature type="transmembrane region" description="Helical" evidence="9">
    <location>
        <begin position="303"/>
        <end position="323"/>
    </location>
</feature>
<dbReference type="PRINTS" id="PR01437">
    <property type="entry name" value="NUOXDRDTASE4"/>
</dbReference>
<evidence type="ECO:0000313" key="12">
    <source>
        <dbReference type="Proteomes" id="UP000295142"/>
    </source>
</evidence>
<dbReference type="PANTHER" id="PTHR42703">
    <property type="entry name" value="NADH DEHYDROGENASE"/>
    <property type="match status" value="1"/>
</dbReference>
<proteinExistence type="inferred from homology"/>
<sequence length="492" mass="50085">MPEFAPDPMTLAILLPLFGAIAAFLAPRAAPLIGLGAVGAMAAAIAAVGHAVAQAGTVTVPLGGWGAPLGIELRADGLALAMLGLTALIALAVGLGALSAFAGEAPADGQPMPRQRAFFWPLCLLLLTGMNGVYLSADLFNLYVMLEVISLAAVGLAVLGGTVAALRAGLAYMYASLLGALMVLLGVGFVYLQTGRLDFAGLAGAQGSPALSAAFALMLVGLALKAALFPLHFWLPEAHANATAPASALLSALVVKAGLYILLRLAEAGPFPGEAILTLLGVLGTGAVLWGGVQALRAERLKLLVAWSTVAQIGLIFVALARAGTEGLSDSWRAAALLILAHAVAKAGMFLAAGRIKDVIGHDRISELDRSAVRPALAQLAFALAAISLIGLPPSLGFIGKWSLMEGAMGAGNWHWIAVTMAGTLLSVAYFSRALTGFLRFDRVRAPLDEHRGWALADAPPVVLAGLAVGLGLAAGPILAVLDLGRPFGVTP</sequence>
<keyword evidence="12" id="KW-1185">Reference proteome</keyword>
<feature type="transmembrane region" description="Helical" evidence="9">
    <location>
        <begin position="117"/>
        <end position="137"/>
    </location>
</feature>
<dbReference type="Pfam" id="PF00361">
    <property type="entry name" value="Proton_antipo_M"/>
    <property type="match status" value="1"/>
</dbReference>
<feature type="domain" description="NADH:quinone oxidoreductase/Mrp antiporter transmembrane" evidence="10">
    <location>
        <begin position="136"/>
        <end position="426"/>
    </location>
</feature>
<dbReference type="InterPro" id="IPR003918">
    <property type="entry name" value="NADH_UbQ_OxRdtase"/>
</dbReference>
<evidence type="ECO:0000256" key="4">
    <source>
        <dbReference type="ARBA" id="ARBA00022475"/>
    </source>
</evidence>
<protein>
    <submittedName>
        <fullName evidence="11">Multisubunit sodium/proton antiporter MrpD subunit</fullName>
    </submittedName>
</protein>
<feature type="transmembrane region" description="Helical" evidence="9">
    <location>
        <begin position="171"/>
        <end position="192"/>
    </location>
</feature>
<keyword evidence="5 8" id="KW-0812">Transmembrane</keyword>
<dbReference type="Proteomes" id="UP000295142">
    <property type="component" value="Unassembled WGS sequence"/>
</dbReference>
<evidence type="ECO:0000256" key="2">
    <source>
        <dbReference type="ARBA" id="ARBA00004651"/>
    </source>
</evidence>
<dbReference type="InterPro" id="IPR001750">
    <property type="entry name" value="ND/Mrp_TM"/>
</dbReference>
<dbReference type="GO" id="GO:0005886">
    <property type="term" value="C:plasma membrane"/>
    <property type="evidence" value="ECO:0007669"/>
    <property type="project" value="UniProtKB-SubCell"/>
</dbReference>
<dbReference type="RefSeq" id="WP_132541058.1">
    <property type="nucleotide sequence ID" value="NZ_SLWW01000001.1"/>
</dbReference>
<evidence type="ECO:0000256" key="9">
    <source>
        <dbReference type="SAM" id="Phobius"/>
    </source>
</evidence>
<evidence type="ECO:0000256" key="6">
    <source>
        <dbReference type="ARBA" id="ARBA00022989"/>
    </source>
</evidence>
<evidence type="ECO:0000259" key="10">
    <source>
        <dbReference type="Pfam" id="PF00361"/>
    </source>
</evidence>
<evidence type="ECO:0000256" key="5">
    <source>
        <dbReference type="ARBA" id="ARBA00022692"/>
    </source>
</evidence>